<dbReference type="GO" id="GO:0005886">
    <property type="term" value="C:plasma membrane"/>
    <property type="evidence" value="ECO:0007669"/>
    <property type="project" value="UniProtKB-SubCell"/>
</dbReference>
<evidence type="ECO:0000256" key="2">
    <source>
        <dbReference type="ARBA" id="ARBA00022692"/>
    </source>
</evidence>
<dbReference type="GO" id="GO:0003954">
    <property type="term" value="F:NADH dehydrogenase activity"/>
    <property type="evidence" value="ECO:0007669"/>
    <property type="project" value="TreeGrafter"/>
</dbReference>
<comment type="similarity">
    <text evidence="5 6">Belongs to the complex I subunit 1 family.</text>
</comment>
<dbReference type="NCBIfam" id="NF004741">
    <property type="entry name" value="PRK06076.1-2"/>
    <property type="match status" value="1"/>
</dbReference>
<dbReference type="PANTHER" id="PTHR11432">
    <property type="entry name" value="NADH DEHYDROGENASE SUBUNIT 1"/>
    <property type="match status" value="1"/>
</dbReference>
<dbReference type="GO" id="GO:0016655">
    <property type="term" value="F:oxidoreductase activity, acting on NAD(P)H, quinone or similar compound as acceptor"/>
    <property type="evidence" value="ECO:0007669"/>
    <property type="project" value="UniProtKB-UniRule"/>
</dbReference>
<evidence type="ECO:0000313" key="9">
    <source>
        <dbReference type="Proteomes" id="UP000432015"/>
    </source>
</evidence>
<dbReference type="HAMAP" id="MF_01350">
    <property type="entry name" value="NDH1_NuoH"/>
    <property type="match status" value="1"/>
</dbReference>
<feature type="transmembrane region" description="Helical" evidence="5">
    <location>
        <begin position="256"/>
        <end position="279"/>
    </location>
</feature>
<protein>
    <recommendedName>
        <fullName evidence="5">NADH-quinone oxidoreductase subunit H</fullName>
        <ecNumber evidence="5">7.1.1.-</ecNumber>
    </recommendedName>
    <alternativeName>
        <fullName evidence="5">NADH dehydrogenase I subunit H</fullName>
    </alternativeName>
    <alternativeName>
        <fullName evidence="5">NDH-1 subunit H</fullName>
    </alternativeName>
</protein>
<proteinExistence type="inferred from homology"/>
<feature type="transmembrane region" description="Helical" evidence="5">
    <location>
        <begin position="136"/>
        <end position="157"/>
    </location>
</feature>
<evidence type="ECO:0000256" key="5">
    <source>
        <dbReference type="HAMAP-Rule" id="MF_01350"/>
    </source>
</evidence>
<keyword evidence="2 5" id="KW-0812">Transmembrane</keyword>
<dbReference type="Pfam" id="PF00146">
    <property type="entry name" value="NADHdh"/>
    <property type="match status" value="1"/>
</dbReference>
<dbReference type="EC" id="7.1.1.-" evidence="5"/>
<dbReference type="GO" id="GO:0048038">
    <property type="term" value="F:quinone binding"/>
    <property type="evidence" value="ECO:0007669"/>
    <property type="project" value="UniProtKB-KW"/>
</dbReference>
<feature type="region of interest" description="Disordered" evidence="7">
    <location>
        <begin position="407"/>
        <end position="445"/>
    </location>
</feature>
<keyword evidence="8" id="KW-0560">Oxidoreductase</keyword>
<comment type="subunit">
    <text evidence="5">NDH-1 is composed of 14 different subunits. Subunits NuoA, H, J, K, L, M, N constitute the membrane sector of the complex.</text>
</comment>
<keyword evidence="5 6" id="KW-0520">NAD</keyword>
<dbReference type="InterPro" id="IPR001694">
    <property type="entry name" value="NADH_UbQ_OxRdtase_su1/FPO"/>
</dbReference>
<evidence type="ECO:0000256" key="1">
    <source>
        <dbReference type="ARBA" id="ARBA00004141"/>
    </source>
</evidence>
<dbReference type="AlphaFoldDB" id="A0A7K1LDF9"/>
<dbReference type="PROSITE" id="PS00668">
    <property type="entry name" value="COMPLEX1_ND1_2"/>
    <property type="match status" value="1"/>
</dbReference>
<keyword evidence="9" id="KW-1185">Reference proteome</keyword>
<dbReference type="NCBIfam" id="NF004743">
    <property type="entry name" value="PRK06076.1-4"/>
    <property type="match status" value="1"/>
</dbReference>
<dbReference type="RefSeq" id="WP_156222164.1">
    <property type="nucleotide sequence ID" value="NZ_JAICDF010000013.1"/>
</dbReference>
<feature type="transmembrane region" description="Helical" evidence="5">
    <location>
        <begin position="363"/>
        <end position="384"/>
    </location>
</feature>
<gene>
    <name evidence="5 8" type="primary">nuoH</name>
    <name evidence="8" type="ORF">GNZ18_38655</name>
</gene>
<evidence type="ECO:0000256" key="3">
    <source>
        <dbReference type="ARBA" id="ARBA00022989"/>
    </source>
</evidence>
<feature type="transmembrane region" description="Helical" evidence="5">
    <location>
        <begin position="209"/>
        <end position="227"/>
    </location>
</feature>
<evidence type="ECO:0000256" key="4">
    <source>
        <dbReference type="ARBA" id="ARBA00023136"/>
    </source>
</evidence>
<reference evidence="8 9" key="1">
    <citation type="submission" date="2019-11" db="EMBL/GenBank/DDBJ databases">
        <authorList>
            <person name="Cao P."/>
        </authorList>
    </citation>
    <scope>NUCLEOTIDE SEQUENCE [LARGE SCALE GENOMIC DNA]</scope>
    <source>
        <strain evidence="8 9">NEAU-AAG5</strain>
    </source>
</reference>
<keyword evidence="3 5" id="KW-1133">Transmembrane helix</keyword>
<keyword evidence="5" id="KW-0874">Quinone</keyword>
<keyword evidence="5" id="KW-1278">Translocase</keyword>
<comment type="function">
    <text evidence="5">NDH-1 shuttles electrons from NADH, via FMN and iron-sulfur (Fe-S) centers, to quinones in the respiratory chain. The immediate electron acceptor for the enzyme in this species is believed to be ubiquinone. Couples the redox reaction to proton translocation (for every two electrons transferred, four hydrogen ions are translocated across the cytoplasmic membrane), and thus conserves the redox energy in a proton gradient. This subunit may bind ubiquinone.</text>
</comment>
<comment type="caution">
    <text evidence="8">The sequence shown here is derived from an EMBL/GenBank/DDBJ whole genome shotgun (WGS) entry which is preliminary data.</text>
</comment>
<dbReference type="Proteomes" id="UP000432015">
    <property type="component" value="Unassembled WGS sequence"/>
</dbReference>
<dbReference type="InterPro" id="IPR018086">
    <property type="entry name" value="NADH_UbQ_OxRdtase_su1_CS"/>
</dbReference>
<feature type="transmembrane region" description="Helical" evidence="5">
    <location>
        <begin position="338"/>
        <end position="357"/>
    </location>
</feature>
<keyword evidence="4 5" id="KW-0472">Membrane</keyword>
<evidence type="ECO:0000313" key="8">
    <source>
        <dbReference type="EMBL" id="MUN42470.1"/>
    </source>
</evidence>
<organism evidence="8 9">
    <name type="scientific">Actinomadura litoris</name>
    <dbReference type="NCBI Taxonomy" id="2678616"/>
    <lineage>
        <taxon>Bacteria</taxon>
        <taxon>Bacillati</taxon>
        <taxon>Actinomycetota</taxon>
        <taxon>Actinomycetes</taxon>
        <taxon>Streptosporangiales</taxon>
        <taxon>Thermomonosporaceae</taxon>
        <taxon>Actinomadura</taxon>
    </lineage>
</organism>
<keyword evidence="5" id="KW-1003">Cell membrane</keyword>
<sequence length="445" mass="48229">MSPLTLAAASAKEPTLKSFGDDPWWLIGGKVLAIFVFLVLTVLLSMWVERRVIGRMQLRVGPNRVGPQGLLQGLADGVKLALKEDIVPRQVDKLVFVLAPIVSAVPAFISFIIIPFGPTVSVFGHQTALQGTDLPVAVLLVLAMSSMGVYGIVLAGWSSMSPYSLLGGLRSSAQVISYEIAMGLSFVAVFLFAGSMSTSDIVAAQHDKWFVVLLLPSFLVYVITMMGESNRIPFDLPEGEGELVGGFHTEYSSLKFAMFFLAEYINLATLSALATTLFLGGWRAPAPISTVWAGANAGWWPVLWFLVKLWLFIFFFIWLRGSLPRVRYDQLMKLGWKVLMPFSLGWILLVSTIRALRNEGHDMRQIVIIAAVVAAVVLVATVIWEMVRGGEDEKEIVPGAGRDVAPDPAAGGFPVPPLDAPHYHGGPAGATKVKTPPEEVTSGTH</sequence>
<name>A0A7K1LDF9_9ACTN</name>
<evidence type="ECO:0000256" key="7">
    <source>
        <dbReference type="SAM" id="MobiDB-lite"/>
    </source>
</evidence>
<dbReference type="PANTHER" id="PTHR11432:SF3">
    <property type="entry name" value="NADH-UBIQUINONE OXIDOREDUCTASE CHAIN 1"/>
    <property type="match status" value="1"/>
</dbReference>
<feature type="transmembrane region" description="Helical" evidence="5">
    <location>
        <begin position="94"/>
        <end position="116"/>
    </location>
</feature>
<keyword evidence="5" id="KW-0830">Ubiquinone</keyword>
<comment type="subcellular location">
    <subcellularLocation>
        <location evidence="5 6">Cell membrane</location>
        <topology evidence="5 6">Multi-pass membrane protein</topology>
    </subcellularLocation>
    <subcellularLocation>
        <location evidence="1">Membrane</location>
        <topology evidence="1">Multi-pass membrane protein</topology>
    </subcellularLocation>
</comment>
<feature type="transmembrane region" description="Helical" evidence="5">
    <location>
        <begin position="178"/>
        <end position="197"/>
    </location>
</feature>
<feature type="transmembrane region" description="Helical" evidence="5">
    <location>
        <begin position="24"/>
        <end position="48"/>
    </location>
</feature>
<dbReference type="GO" id="GO:0009060">
    <property type="term" value="P:aerobic respiration"/>
    <property type="evidence" value="ECO:0007669"/>
    <property type="project" value="TreeGrafter"/>
</dbReference>
<comment type="catalytic activity">
    <reaction evidence="5">
        <text>a quinone + NADH + 5 H(+)(in) = a quinol + NAD(+) + 4 H(+)(out)</text>
        <dbReference type="Rhea" id="RHEA:57888"/>
        <dbReference type="ChEBI" id="CHEBI:15378"/>
        <dbReference type="ChEBI" id="CHEBI:24646"/>
        <dbReference type="ChEBI" id="CHEBI:57540"/>
        <dbReference type="ChEBI" id="CHEBI:57945"/>
        <dbReference type="ChEBI" id="CHEBI:132124"/>
    </reaction>
</comment>
<dbReference type="EMBL" id="WOFH01000021">
    <property type="protein sequence ID" value="MUN42470.1"/>
    <property type="molecule type" value="Genomic_DNA"/>
</dbReference>
<evidence type="ECO:0000256" key="6">
    <source>
        <dbReference type="RuleBase" id="RU000471"/>
    </source>
</evidence>
<feature type="transmembrane region" description="Helical" evidence="5">
    <location>
        <begin position="299"/>
        <end position="318"/>
    </location>
</feature>
<accession>A0A7K1LDF9</accession>
<dbReference type="PROSITE" id="PS00667">
    <property type="entry name" value="COMPLEX1_ND1_1"/>
    <property type="match status" value="1"/>
</dbReference>